<dbReference type="CDD" id="cd08267">
    <property type="entry name" value="MDR1"/>
    <property type="match status" value="1"/>
</dbReference>
<reference evidence="2 3" key="2">
    <citation type="submission" date="2016-06" db="EMBL/GenBank/DDBJ databases">
        <title>Pedobacter psychrophilus sp. nov., isolated from Antarctic fragmentary rock.</title>
        <authorList>
            <person name="Svec P."/>
        </authorList>
    </citation>
    <scope>NUCLEOTIDE SEQUENCE [LARGE SCALE GENOMIC DNA]</scope>
    <source>
        <strain evidence="2 3">CCM 8644</strain>
    </source>
</reference>
<dbReference type="SUPFAM" id="SSF51735">
    <property type="entry name" value="NAD(P)-binding Rossmann-fold domains"/>
    <property type="match status" value="1"/>
</dbReference>
<dbReference type="Gene3D" id="3.90.180.10">
    <property type="entry name" value="Medium-chain alcohol dehydrogenases, catalytic domain"/>
    <property type="match status" value="1"/>
</dbReference>
<gene>
    <name evidence="2" type="ORF">A5893_13040</name>
</gene>
<organism evidence="2 3">
    <name type="scientific">Pedobacter psychrophilus</name>
    <dbReference type="NCBI Taxonomy" id="1826909"/>
    <lineage>
        <taxon>Bacteria</taxon>
        <taxon>Pseudomonadati</taxon>
        <taxon>Bacteroidota</taxon>
        <taxon>Sphingobacteriia</taxon>
        <taxon>Sphingobacteriales</taxon>
        <taxon>Sphingobacteriaceae</taxon>
        <taxon>Pedobacter</taxon>
    </lineage>
</organism>
<dbReference type="RefSeq" id="WP_068823110.1">
    <property type="nucleotide sequence ID" value="NZ_LWHJ01000029.1"/>
</dbReference>
<dbReference type="Pfam" id="PF08240">
    <property type="entry name" value="ADH_N"/>
    <property type="match status" value="1"/>
</dbReference>
<feature type="domain" description="Enoyl reductase (ER)" evidence="1">
    <location>
        <begin position="10"/>
        <end position="309"/>
    </location>
</feature>
<comment type="caution">
    <text evidence="2">The sequence shown here is derived from an EMBL/GenBank/DDBJ whole genome shotgun (WGS) entry which is preliminary data.</text>
</comment>
<dbReference type="OrthoDB" id="9787435at2"/>
<dbReference type="Gene3D" id="3.40.50.720">
    <property type="entry name" value="NAD(P)-binding Rossmann-like Domain"/>
    <property type="match status" value="1"/>
</dbReference>
<protein>
    <recommendedName>
        <fullName evidence="1">Enoyl reductase (ER) domain-containing protein</fullName>
    </recommendedName>
</protein>
<dbReference type="InterPro" id="IPR011032">
    <property type="entry name" value="GroES-like_sf"/>
</dbReference>
<dbReference type="SUPFAM" id="SSF50129">
    <property type="entry name" value="GroES-like"/>
    <property type="match status" value="1"/>
</dbReference>
<evidence type="ECO:0000313" key="2">
    <source>
        <dbReference type="EMBL" id="OAQ38957.1"/>
    </source>
</evidence>
<dbReference type="AlphaFoldDB" id="A0A179DD38"/>
<keyword evidence="3" id="KW-1185">Reference proteome</keyword>
<sequence length="311" mass="34008">MKAVIINKYGSADELKVVEMPIPSIKADEVLVKNYYTTVNPWDYKVRNGSMKFFTGNKFPKILGTESSGIIEEIGTNIHSFKKGDRVIAITGMKIGSYSEYIAISETAIAKLPDNVSFQQGATLPVVASTAYNALHQLGKLKKGDEVLINGAYGGVGIAAVQLAKLAGAKVTAVCGTNNIENVKALGADVIIDYTKQDIYMLNKQFDIVFDTVSTLDISKTKIIIKKGGIMINTLPTPKAMIAQLLSYFGSKKFKSFMNKPSPENIELLAKLVAENKLKVIFDKEYNLDELPEAHRYSETGKAKGKIIIKV</sequence>
<dbReference type="EMBL" id="LWHJ01000029">
    <property type="protein sequence ID" value="OAQ38957.1"/>
    <property type="molecule type" value="Genomic_DNA"/>
</dbReference>
<name>A0A179DD38_9SPHI</name>
<proteinExistence type="predicted"/>
<dbReference type="Pfam" id="PF13602">
    <property type="entry name" value="ADH_zinc_N_2"/>
    <property type="match status" value="1"/>
</dbReference>
<accession>A0A179DD38</accession>
<reference evidence="2 3" key="1">
    <citation type="submission" date="2016-04" db="EMBL/GenBank/DDBJ databases">
        <authorList>
            <person name="Evans L.H."/>
            <person name="Alamgir A."/>
            <person name="Owens N."/>
            <person name="Weber N.D."/>
            <person name="Virtaneva K."/>
            <person name="Barbian K."/>
            <person name="Babar A."/>
            <person name="Rosenke K."/>
        </authorList>
    </citation>
    <scope>NUCLEOTIDE SEQUENCE [LARGE SCALE GENOMIC DNA]</scope>
    <source>
        <strain evidence="2 3">CCM 8644</strain>
    </source>
</reference>
<dbReference type="Proteomes" id="UP000078459">
    <property type="component" value="Unassembled WGS sequence"/>
</dbReference>
<evidence type="ECO:0000313" key="3">
    <source>
        <dbReference type="Proteomes" id="UP000078459"/>
    </source>
</evidence>
<dbReference type="InterPro" id="IPR020843">
    <property type="entry name" value="ER"/>
</dbReference>
<evidence type="ECO:0000259" key="1">
    <source>
        <dbReference type="SMART" id="SM00829"/>
    </source>
</evidence>
<dbReference type="PANTHER" id="PTHR44013">
    <property type="entry name" value="ZINC-TYPE ALCOHOL DEHYDROGENASE-LIKE PROTEIN C16A3.02C"/>
    <property type="match status" value="1"/>
</dbReference>
<dbReference type="STRING" id="1826909.A5893_13040"/>
<dbReference type="PANTHER" id="PTHR44013:SF1">
    <property type="entry name" value="ZINC-TYPE ALCOHOL DEHYDROGENASE-LIKE PROTEIN C16A3.02C"/>
    <property type="match status" value="1"/>
</dbReference>
<dbReference type="InterPro" id="IPR036291">
    <property type="entry name" value="NAD(P)-bd_dom_sf"/>
</dbReference>
<dbReference type="SMART" id="SM00829">
    <property type="entry name" value="PKS_ER"/>
    <property type="match status" value="1"/>
</dbReference>
<dbReference type="GO" id="GO:0016491">
    <property type="term" value="F:oxidoreductase activity"/>
    <property type="evidence" value="ECO:0007669"/>
    <property type="project" value="InterPro"/>
</dbReference>
<dbReference type="InterPro" id="IPR052733">
    <property type="entry name" value="Chloroplast_QOR"/>
</dbReference>
<dbReference type="InterPro" id="IPR013154">
    <property type="entry name" value="ADH-like_N"/>
</dbReference>